<organism evidence="1 2">
    <name type="scientific">Fulvivirga marina</name>
    <dbReference type="NCBI Taxonomy" id="2494733"/>
    <lineage>
        <taxon>Bacteria</taxon>
        <taxon>Pseudomonadati</taxon>
        <taxon>Bacteroidota</taxon>
        <taxon>Cytophagia</taxon>
        <taxon>Cytophagales</taxon>
        <taxon>Fulvivirgaceae</taxon>
        <taxon>Fulvivirga</taxon>
    </lineage>
</organism>
<dbReference type="RefSeq" id="WP_202855955.1">
    <property type="nucleotide sequence ID" value="NZ_JAEUGD010000028.1"/>
</dbReference>
<protein>
    <submittedName>
        <fullName evidence="1">Uncharacterized protein</fullName>
    </submittedName>
</protein>
<gene>
    <name evidence="1" type="ORF">JMN32_08825</name>
</gene>
<dbReference type="Proteomes" id="UP000614216">
    <property type="component" value="Unassembled WGS sequence"/>
</dbReference>
<keyword evidence="2" id="KW-1185">Reference proteome</keyword>
<dbReference type="EMBL" id="JAEUGD010000028">
    <property type="protein sequence ID" value="MBL6446409.1"/>
    <property type="molecule type" value="Genomic_DNA"/>
</dbReference>
<comment type="caution">
    <text evidence="1">The sequence shown here is derived from an EMBL/GenBank/DDBJ whole genome shotgun (WGS) entry which is preliminary data.</text>
</comment>
<evidence type="ECO:0000313" key="2">
    <source>
        <dbReference type="Proteomes" id="UP000614216"/>
    </source>
</evidence>
<evidence type="ECO:0000313" key="1">
    <source>
        <dbReference type="EMBL" id="MBL6446409.1"/>
    </source>
</evidence>
<accession>A0A937FUY1</accession>
<name>A0A937FUY1_9BACT</name>
<proteinExistence type="predicted"/>
<dbReference type="AlphaFoldDB" id="A0A937FUY1"/>
<sequence>MQNNNYLHLEFMGINELALDSFSEALRKKIKLFGMMLPGIDETVGTDALVLRDKLDKLDKEIYGDMLEEYEEYLENNEVTEIPEGVAGTKTDKDLLEQLWNIGRKKGLRRSTLRNMGFRGELSGNRVNIGAFRLERTGIFVHTYDLVKTR</sequence>
<reference evidence="1" key="1">
    <citation type="submission" date="2021-01" db="EMBL/GenBank/DDBJ databases">
        <title>Fulvivirga kasyanovii gen. nov., sp nov., a novel member of the phylum Bacteroidetes isolated from seawater in a mussel farm.</title>
        <authorList>
            <person name="Zhao L.-H."/>
            <person name="Wang Z.-J."/>
        </authorList>
    </citation>
    <scope>NUCLEOTIDE SEQUENCE</scope>
    <source>
        <strain evidence="1">29W222</strain>
    </source>
</reference>